<organism evidence="4 5">
    <name type="scientific">Nostocoides veronense</name>
    <dbReference type="NCBI Taxonomy" id="330836"/>
    <lineage>
        <taxon>Bacteria</taxon>
        <taxon>Bacillati</taxon>
        <taxon>Actinomycetota</taxon>
        <taxon>Actinomycetes</taxon>
        <taxon>Micrococcales</taxon>
        <taxon>Intrasporangiaceae</taxon>
        <taxon>Nostocoides</taxon>
    </lineage>
</organism>
<dbReference type="Gene3D" id="1.10.30.50">
    <property type="match status" value="1"/>
</dbReference>
<evidence type="ECO:0000256" key="2">
    <source>
        <dbReference type="SAM" id="MobiDB-lite"/>
    </source>
</evidence>
<sequence>MGIIARSQRPDRTRETACVSVTFIEILLDFRIELVYHLRMTAMAQHPTGGPLGPAAGLRPAGACEGLTPLDDAWWPPLDVEELVADFEAWQDELGWDDVDEADERDSWALAAAEPRWCDQSAGHASPGASVRELVDWLATLAPDDDSDLADPAGNPRPELGLPELIDLIAGLEQVKGAIAAAQARATAHFGRATVREALANRASLPKARSSIAPQIALARRCSPATADRHLGLARALPGMPHTRAALTAGVIDERCAAAIVRETNVLNPELRARVDELIAPRLATSSLKQLTGAAARYAAELDPAAVVAKHERAMSERGVFTRPAPDGMAYLSIFGPLTGIVSAYASVHRHATTVIAGHHETDDGETPADPLGGRTHAQVMSDAALRWLAGLTPGQACPVALNLVMPAESLFPTDEPATETAGNSDSPTNAFTAGQAPNGAGTQAHPADNDSAHPIPAPAGMRGFQSAATPARIPGHGILPAALARRLLLHGCEPPDPVKTASLQHDPAPPDAIPGGTRLAEPAQVFLTRVFTSPDGRDLLALDATARLFPPRLRAALILRDDTCRTPYCDATIRHADHIQSVAEGGPTTLRNGQGLCARCNYTKELDGFTTRVLDPQEAPGTGQQTHVTEVTTPTGHRYLSVAPPLLD</sequence>
<dbReference type="CDD" id="cd00085">
    <property type="entry name" value="HNHc"/>
    <property type="match status" value="1"/>
</dbReference>
<proteinExistence type="inferred from homology"/>
<evidence type="ECO:0000313" key="5">
    <source>
        <dbReference type="Proteomes" id="UP001499938"/>
    </source>
</evidence>
<reference evidence="4 5" key="1">
    <citation type="journal article" date="2019" name="Int. J. Syst. Evol. Microbiol.">
        <title>The Global Catalogue of Microorganisms (GCM) 10K type strain sequencing project: providing services to taxonomists for standard genome sequencing and annotation.</title>
        <authorList>
            <consortium name="The Broad Institute Genomics Platform"/>
            <consortium name="The Broad Institute Genome Sequencing Center for Infectious Disease"/>
            <person name="Wu L."/>
            <person name="Ma J."/>
        </authorList>
    </citation>
    <scope>NUCLEOTIDE SEQUENCE [LARGE SCALE GENOMIC DNA]</scope>
    <source>
        <strain evidence="4 5">JCM 15592</strain>
    </source>
</reference>
<dbReference type="Pfam" id="PF02720">
    <property type="entry name" value="DUF222"/>
    <property type="match status" value="1"/>
</dbReference>
<accession>A0ABN2LXN6</accession>
<evidence type="ECO:0000256" key="1">
    <source>
        <dbReference type="ARBA" id="ARBA00023450"/>
    </source>
</evidence>
<feature type="compositionally biased region" description="Polar residues" evidence="2">
    <location>
        <begin position="421"/>
        <end position="433"/>
    </location>
</feature>
<feature type="domain" description="HNH nuclease" evidence="3">
    <location>
        <begin position="553"/>
        <end position="603"/>
    </location>
</feature>
<dbReference type="Proteomes" id="UP001499938">
    <property type="component" value="Unassembled WGS sequence"/>
</dbReference>
<gene>
    <name evidence="4" type="ORF">GCM10009811_27110</name>
</gene>
<keyword evidence="5" id="KW-1185">Reference proteome</keyword>
<feature type="region of interest" description="Disordered" evidence="2">
    <location>
        <begin position="413"/>
        <end position="464"/>
    </location>
</feature>
<dbReference type="GO" id="GO:0004519">
    <property type="term" value="F:endonuclease activity"/>
    <property type="evidence" value="ECO:0007669"/>
    <property type="project" value="UniProtKB-KW"/>
</dbReference>
<evidence type="ECO:0000313" key="4">
    <source>
        <dbReference type="EMBL" id="GAA1801913.1"/>
    </source>
</evidence>
<dbReference type="InterPro" id="IPR002711">
    <property type="entry name" value="HNH"/>
</dbReference>
<name>A0ABN2LXN6_9MICO</name>
<evidence type="ECO:0000259" key="3">
    <source>
        <dbReference type="SMART" id="SM00507"/>
    </source>
</evidence>
<keyword evidence="4" id="KW-0540">Nuclease</keyword>
<keyword evidence="4" id="KW-0255">Endonuclease</keyword>
<comment type="caution">
    <text evidence="4">The sequence shown here is derived from an EMBL/GenBank/DDBJ whole genome shotgun (WGS) entry which is preliminary data.</text>
</comment>
<dbReference type="InterPro" id="IPR003615">
    <property type="entry name" value="HNH_nuc"/>
</dbReference>
<dbReference type="Pfam" id="PF01844">
    <property type="entry name" value="HNH"/>
    <property type="match status" value="1"/>
</dbReference>
<dbReference type="EMBL" id="BAAAPO010000042">
    <property type="protein sequence ID" value="GAA1801913.1"/>
    <property type="molecule type" value="Genomic_DNA"/>
</dbReference>
<dbReference type="InterPro" id="IPR003870">
    <property type="entry name" value="DUF222"/>
</dbReference>
<keyword evidence="4" id="KW-0378">Hydrolase</keyword>
<dbReference type="SMART" id="SM00507">
    <property type="entry name" value="HNHc"/>
    <property type="match status" value="1"/>
</dbReference>
<protein>
    <submittedName>
        <fullName evidence="4">HNH endonuclease signature motif containing protein</fullName>
    </submittedName>
</protein>
<comment type="similarity">
    <text evidence="1">Belongs to the Rv1128c/1148c/1588c/1702c/1945/3466 family.</text>
</comment>